<proteinExistence type="predicted"/>
<dbReference type="EMBL" id="CM016553">
    <property type="protein sequence ID" value="TKW30122.1"/>
    <property type="molecule type" value="Genomic_DNA"/>
</dbReference>
<dbReference type="SUPFAM" id="SSF52058">
    <property type="entry name" value="L domain-like"/>
    <property type="match status" value="1"/>
</dbReference>
<feature type="region of interest" description="Disordered" evidence="1">
    <location>
        <begin position="32"/>
        <end position="78"/>
    </location>
</feature>
<name>A0A4U6VM69_SETVI</name>
<evidence type="ECO:0000256" key="1">
    <source>
        <dbReference type="SAM" id="MobiDB-lite"/>
    </source>
</evidence>
<keyword evidence="3" id="KW-1185">Reference proteome</keyword>
<dbReference type="PANTHER" id="PTHR47186:SF3">
    <property type="entry name" value="OS09G0267800 PROTEIN"/>
    <property type="match status" value="1"/>
</dbReference>
<dbReference type="Gene3D" id="3.80.10.10">
    <property type="entry name" value="Ribonuclease Inhibitor"/>
    <property type="match status" value="1"/>
</dbReference>
<dbReference type="Gramene" id="TKW30122">
    <property type="protein sequence ID" value="TKW30122"/>
    <property type="gene ID" value="SEVIR_2G014200v2"/>
</dbReference>
<dbReference type="PANTHER" id="PTHR47186">
    <property type="entry name" value="LEUCINE-RICH REPEAT-CONTAINING PROTEIN 57"/>
    <property type="match status" value="1"/>
</dbReference>
<gene>
    <name evidence="2" type="ORF">SEVIR_2G014200v2</name>
</gene>
<feature type="compositionally biased region" description="Basic residues" evidence="1">
    <location>
        <begin position="56"/>
        <end position="68"/>
    </location>
</feature>
<organism evidence="2 3">
    <name type="scientific">Setaria viridis</name>
    <name type="common">Green bristlegrass</name>
    <name type="synonym">Setaria italica subsp. viridis</name>
    <dbReference type="NCBI Taxonomy" id="4556"/>
    <lineage>
        <taxon>Eukaryota</taxon>
        <taxon>Viridiplantae</taxon>
        <taxon>Streptophyta</taxon>
        <taxon>Embryophyta</taxon>
        <taxon>Tracheophyta</taxon>
        <taxon>Spermatophyta</taxon>
        <taxon>Magnoliopsida</taxon>
        <taxon>Liliopsida</taxon>
        <taxon>Poales</taxon>
        <taxon>Poaceae</taxon>
        <taxon>PACMAD clade</taxon>
        <taxon>Panicoideae</taxon>
        <taxon>Panicodae</taxon>
        <taxon>Paniceae</taxon>
        <taxon>Cenchrinae</taxon>
        <taxon>Setaria</taxon>
    </lineage>
</organism>
<dbReference type="Proteomes" id="UP000298652">
    <property type="component" value="Chromosome 2"/>
</dbReference>
<dbReference type="AlphaFoldDB" id="A0A4U6VM69"/>
<evidence type="ECO:0000313" key="3">
    <source>
        <dbReference type="Proteomes" id="UP000298652"/>
    </source>
</evidence>
<accession>A0A4U6VM69</accession>
<feature type="compositionally biased region" description="Basic and acidic residues" evidence="1">
    <location>
        <begin position="69"/>
        <end position="78"/>
    </location>
</feature>
<evidence type="ECO:0000313" key="2">
    <source>
        <dbReference type="EMBL" id="TKW30122.1"/>
    </source>
</evidence>
<protein>
    <submittedName>
        <fullName evidence="2">Uncharacterized protein</fullName>
    </submittedName>
</protein>
<sequence>MSRYENEGNHSSEGWRVAARGGGWRAGAVAARRNGNGRMLTHTFGGADKKSENPHSRKKTGTGVKRKPAAPDRTDRLGHKWHRDLELDACMVTEYESNPYGIGNMPSMRWAGGGGDEREGRIERTSGDHMERYTMHDLMNDLATLSMGDELIVSNVASKNHKADSQKYCRYASVTKYDHATRLSNVLPSKVRALHFSDNGKLDLSSSIGQLKQLKYLTAPQMQNEVLPEFMTELSKLQYLNLNGSSHISALPESMGKLLCLKYLESIGCATGLKSVLLDGCPNELMDQATSLLHYSLTLPLFKVRGDDVSAHSNLHVLEGENIVDELHIVSLENVRLLEEARRLNLLTKQNLLNLKLVWTWKSNAD</sequence>
<dbReference type="InterPro" id="IPR032675">
    <property type="entry name" value="LRR_dom_sf"/>
</dbReference>
<reference evidence="2" key="1">
    <citation type="submission" date="2019-03" db="EMBL/GenBank/DDBJ databases">
        <title>WGS assembly of Setaria viridis.</title>
        <authorList>
            <person name="Huang P."/>
            <person name="Jenkins J."/>
            <person name="Grimwood J."/>
            <person name="Barry K."/>
            <person name="Healey A."/>
            <person name="Mamidi S."/>
            <person name="Sreedasyam A."/>
            <person name="Shu S."/>
            <person name="Feldman M."/>
            <person name="Wu J."/>
            <person name="Yu Y."/>
            <person name="Chen C."/>
            <person name="Johnson J."/>
            <person name="Rokhsar D."/>
            <person name="Baxter I."/>
            <person name="Schmutz J."/>
            <person name="Brutnell T."/>
            <person name="Kellogg E."/>
        </authorList>
    </citation>
    <scope>NUCLEOTIDE SEQUENCE [LARGE SCALE GENOMIC DNA]</scope>
</reference>